<dbReference type="Pfam" id="PF25994">
    <property type="entry name" value="HH_AprE"/>
    <property type="match status" value="1"/>
</dbReference>
<dbReference type="Proteomes" id="UP000215931">
    <property type="component" value="Unassembled WGS sequence"/>
</dbReference>
<dbReference type="PANTHER" id="PTHR33619">
    <property type="entry name" value="POLYSACCHARIDE EXPORT PROTEIN GFCE-RELATED"/>
    <property type="match status" value="1"/>
</dbReference>
<feature type="domain" description="Soluble ligand binding" evidence="6">
    <location>
        <begin position="287"/>
        <end position="318"/>
    </location>
</feature>
<keyword evidence="4" id="KW-0812">Transmembrane</keyword>
<proteinExistence type="predicted"/>
<dbReference type="Gene3D" id="3.10.560.10">
    <property type="entry name" value="Outer membrane lipoprotein wza domain like"/>
    <property type="match status" value="1"/>
</dbReference>
<name>A0A271K6Z8_9HYPH</name>
<dbReference type="Pfam" id="PF02563">
    <property type="entry name" value="Poly_export"/>
    <property type="match status" value="1"/>
</dbReference>
<dbReference type="AlphaFoldDB" id="A0A271K6Z8"/>
<organism evidence="8 9">
    <name type="scientific">Mesorhizobium wenxiniae</name>
    <dbReference type="NCBI Taxonomy" id="2014805"/>
    <lineage>
        <taxon>Bacteria</taxon>
        <taxon>Pseudomonadati</taxon>
        <taxon>Pseudomonadota</taxon>
        <taxon>Alphaproteobacteria</taxon>
        <taxon>Hyphomicrobiales</taxon>
        <taxon>Phyllobacteriaceae</taxon>
        <taxon>Mesorhizobium</taxon>
    </lineage>
</organism>
<gene>
    <name evidence="8" type="ORF">CIT31_30105</name>
</gene>
<keyword evidence="9" id="KW-1185">Reference proteome</keyword>
<dbReference type="Pfam" id="PF10531">
    <property type="entry name" value="SLBB"/>
    <property type="match status" value="1"/>
</dbReference>
<accession>A0A271K6Z8</accession>
<dbReference type="PANTHER" id="PTHR33619:SF3">
    <property type="entry name" value="POLYSACCHARIDE EXPORT PROTEIN GFCE-RELATED"/>
    <property type="match status" value="1"/>
</dbReference>
<sequence>MAMDTEYNSEPIPFPSQAAPRRGIKAVLLVFGLCGVAALGGAAIRNGGAMEASRAVAQKVEDASGAVVQKVEHVSGAVVEKVEDVSGAVMQKVGDASGAVVQKVEDASGAVVQKVEDVSEAVVQKVSAAIYGWSWQEHPVQATAEPSRAIVSRPDASTMASVERSAVPALPTSAERPKTLAKAPDVPTGALFGVGDRLKAVFYERVDVEEDKWGGASSALHGILQRPELSGEYIVQEDGTISVPLLGSIPVANRSTQQVQADLAETFNQLLGRKGLVNILPLERPPIYVLGPVKNPGSFKYAAGMTILHAIALAGGLDRAESEPWQKIEAVRETQKRTGAIDTMLKLLARAAVLKAERDGTAPKIPRQLLELAGATEAANLVNEQSDRRKAVATARKDRERATMRALEAAKQDVAAYARMESFDELIKLRQERVNSMRTLVDRKVLSMTVMDQIQSELSDAQQRRQDARNQYASAKQRLAWLESEVLRTRADLRNDLEVEIETTESQIAANVRELNASEGVLYMLPVTRAQFAKDANSATYQIVRQSAAGPVSIESDGMTLLQPGDLVNISVGASEPREPAGSPVPTLPLTGESLPAARRPSDGLGTSLLENGIQQ</sequence>
<protein>
    <submittedName>
        <fullName evidence="8">Uncharacterized protein</fullName>
    </submittedName>
</protein>
<dbReference type="GO" id="GO:0015159">
    <property type="term" value="F:polysaccharide transmembrane transporter activity"/>
    <property type="evidence" value="ECO:0007669"/>
    <property type="project" value="InterPro"/>
</dbReference>
<evidence type="ECO:0000256" key="3">
    <source>
        <dbReference type="SAM" id="MobiDB-lite"/>
    </source>
</evidence>
<dbReference type="InterPro" id="IPR019554">
    <property type="entry name" value="Soluble_ligand-bd"/>
</dbReference>
<dbReference type="EMBL" id="NPKH01000039">
    <property type="protein sequence ID" value="PAP91521.1"/>
    <property type="molecule type" value="Genomic_DNA"/>
</dbReference>
<evidence type="ECO:0000313" key="9">
    <source>
        <dbReference type="Proteomes" id="UP000215931"/>
    </source>
</evidence>
<keyword evidence="1" id="KW-0732">Signal</keyword>
<evidence type="ECO:0000259" key="6">
    <source>
        <dbReference type="Pfam" id="PF10531"/>
    </source>
</evidence>
<evidence type="ECO:0000256" key="4">
    <source>
        <dbReference type="SAM" id="Phobius"/>
    </source>
</evidence>
<comment type="caution">
    <text evidence="8">The sequence shown here is derived from an EMBL/GenBank/DDBJ whole genome shotgun (WGS) entry which is preliminary data.</text>
</comment>
<feature type="transmembrane region" description="Helical" evidence="4">
    <location>
        <begin position="26"/>
        <end position="44"/>
    </location>
</feature>
<evidence type="ECO:0000259" key="5">
    <source>
        <dbReference type="Pfam" id="PF02563"/>
    </source>
</evidence>
<feature type="domain" description="Polysaccharide export protein N-terminal" evidence="5">
    <location>
        <begin position="193"/>
        <end position="269"/>
    </location>
</feature>
<feature type="domain" description="AprE-like long alpha-helical hairpin" evidence="7">
    <location>
        <begin position="344"/>
        <end position="519"/>
    </location>
</feature>
<evidence type="ECO:0000259" key="7">
    <source>
        <dbReference type="Pfam" id="PF25994"/>
    </source>
</evidence>
<reference evidence="8 9" key="1">
    <citation type="submission" date="2017-08" db="EMBL/GenBank/DDBJ databases">
        <title>Mesorhizobium wenxinae sp. nov., a novel rhizobial species isolated from root nodules of chickpea (Cicer arietinum L.).</title>
        <authorList>
            <person name="Zhang J."/>
        </authorList>
    </citation>
    <scope>NUCLEOTIDE SEQUENCE [LARGE SCALE GENOMIC DNA]</scope>
    <source>
        <strain evidence="9">WYCCWR 10019</strain>
    </source>
</reference>
<evidence type="ECO:0000313" key="8">
    <source>
        <dbReference type="EMBL" id="PAP91521.1"/>
    </source>
</evidence>
<evidence type="ECO:0000256" key="1">
    <source>
        <dbReference type="ARBA" id="ARBA00022729"/>
    </source>
</evidence>
<feature type="coiled-coil region" evidence="2">
    <location>
        <begin position="451"/>
        <end position="514"/>
    </location>
</feature>
<keyword evidence="4" id="KW-0472">Membrane</keyword>
<evidence type="ECO:0000256" key="2">
    <source>
        <dbReference type="SAM" id="Coils"/>
    </source>
</evidence>
<keyword evidence="2" id="KW-0175">Coiled coil</keyword>
<feature type="region of interest" description="Disordered" evidence="3">
    <location>
        <begin position="572"/>
        <end position="616"/>
    </location>
</feature>
<dbReference type="InterPro" id="IPR003715">
    <property type="entry name" value="Poly_export_N"/>
</dbReference>
<dbReference type="InterPro" id="IPR049712">
    <property type="entry name" value="Poly_export"/>
</dbReference>
<dbReference type="Gene3D" id="3.30.1950.10">
    <property type="entry name" value="wza like domain"/>
    <property type="match status" value="1"/>
</dbReference>
<dbReference type="InterPro" id="IPR058781">
    <property type="entry name" value="HH_AprE-like"/>
</dbReference>
<keyword evidence="4" id="KW-1133">Transmembrane helix</keyword>